<proteinExistence type="predicted"/>
<reference evidence="4" key="3">
    <citation type="submission" date="2019-03" db="EMBL/GenBank/DDBJ databases">
        <title>Complete genome of Methylacidiphilum kamchatkense Kam1.</title>
        <authorList>
            <person name="Kruse T."/>
            <person name="Murarilal Ratnadevi C."/>
            <person name="Erikstad H.-A."/>
            <person name="Birkeland N.-K."/>
        </authorList>
    </citation>
    <scope>NUCLEOTIDE SEQUENCE [LARGE SCALE GENOMIC DNA]</scope>
    <source>
        <strain evidence="4">kam1</strain>
    </source>
</reference>
<dbReference type="OrthoDB" id="9795405at2"/>
<dbReference type="RefSeq" id="WP_039721619.1">
    <property type="nucleotide sequence ID" value="NZ_CP037899.1"/>
</dbReference>
<organism evidence="2 4">
    <name type="scientific">Methylacidiphilum kamchatkense Kam1</name>
    <dbReference type="NCBI Taxonomy" id="1202785"/>
    <lineage>
        <taxon>Bacteria</taxon>
        <taxon>Pseudomonadati</taxon>
        <taxon>Verrucomicrobiota</taxon>
        <taxon>Methylacidiphilae</taxon>
        <taxon>Methylacidiphilales</taxon>
        <taxon>Methylacidiphilaceae</taxon>
        <taxon>Methylacidiphilum (ex Ratnadevi et al. 2023)</taxon>
    </lineage>
</organism>
<dbReference type="Gene3D" id="3.30.300.20">
    <property type="match status" value="1"/>
</dbReference>
<protein>
    <submittedName>
        <fullName evidence="1 2">Organic hydroperoxide reductase</fullName>
    </submittedName>
</protein>
<name>A0A0C1RJQ2_9BACT</name>
<dbReference type="InterPro" id="IPR052707">
    <property type="entry name" value="OsmC_Ohr_Peroxiredoxin"/>
</dbReference>
<dbReference type="PANTHER" id="PTHR42830:SF2">
    <property type="entry name" value="OSMC_OHR FAMILY PROTEIN"/>
    <property type="match status" value="1"/>
</dbReference>
<dbReference type="InterPro" id="IPR015946">
    <property type="entry name" value="KH_dom-like_a/b"/>
</dbReference>
<sequence length="147" mass="16420">MHPLPHHYKVVTSGGPFGNLIARGIDEDLPPIEINAPVQYGGPKNTWSPETLLPASLSSCLILTFDSVAEANHFRWHKIECQADGTLDRKDGVRYFVHFSLKTKLFVPPGTDKEKARRLLRKAEENCLITQSLKGAVELESEIIESQ</sequence>
<dbReference type="KEGG" id="mkc:kam1_1091"/>
<reference evidence="2" key="2">
    <citation type="journal article" date="2019" name="BMC Genomics">
        <title>Complete genome sequence analysis of the thermoacidophilic verrucomicrobial methanotroph 'Candidatus Methylacidiphilum kamchatkense' strain Kam1 and comparison with its closest relatives.</title>
        <authorList>
            <person name="Kruse T."/>
            <person name="Ratnadevi C.M."/>
            <person name="Erikstad H.A."/>
            <person name="Birkeland N.K."/>
        </authorList>
    </citation>
    <scope>NUCLEOTIDE SEQUENCE</scope>
    <source>
        <strain evidence="2">Kam1</strain>
    </source>
</reference>
<dbReference type="Pfam" id="PF02566">
    <property type="entry name" value="OsmC"/>
    <property type="match status" value="1"/>
</dbReference>
<evidence type="ECO:0000313" key="2">
    <source>
        <dbReference type="EMBL" id="QDQ42321.1"/>
    </source>
</evidence>
<keyword evidence="3" id="KW-1185">Reference proteome</keyword>
<dbReference type="EMBL" id="JQNX01000005">
    <property type="protein sequence ID" value="KIE58282.1"/>
    <property type="molecule type" value="Genomic_DNA"/>
</dbReference>
<dbReference type="Proteomes" id="UP000315925">
    <property type="component" value="Chromosome"/>
</dbReference>
<evidence type="ECO:0000313" key="1">
    <source>
        <dbReference type="EMBL" id="KIE58282.1"/>
    </source>
</evidence>
<dbReference type="InterPro" id="IPR036102">
    <property type="entry name" value="OsmC/Ohrsf"/>
</dbReference>
<dbReference type="STRING" id="1202785.A946_07200"/>
<dbReference type="InterPro" id="IPR003718">
    <property type="entry name" value="OsmC/Ohr_fam"/>
</dbReference>
<evidence type="ECO:0000313" key="3">
    <source>
        <dbReference type="Proteomes" id="UP000031594"/>
    </source>
</evidence>
<dbReference type="PANTHER" id="PTHR42830">
    <property type="entry name" value="OSMOTICALLY INDUCIBLE FAMILY PROTEIN"/>
    <property type="match status" value="1"/>
</dbReference>
<evidence type="ECO:0000313" key="4">
    <source>
        <dbReference type="Proteomes" id="UP000315925"/>
    </source>
</evidence>
<gene>
    <name evidence="1" type="ORF">A946_07200</name>
    <name evidence="2" type="ORF">kam1_1091</name>
</gene>
<accession>A0A0C1RJQ2</accession>
<dbReference type="EMBL" id="CP037899">
    <property type="protein sequence ID" value="QDQ42321.1"/>
    <property type="molecule type" value="Genomic_DNA"/>
</dbReference>
<dbReference type="AlphaFoldDB" id="A0A0C1RJQ2"/>
<reference evidence="1 3" key="1">
    <citation type="submission" date="2014-08" db="EMBL/GenBank/DDBJ databases">
        <title>Methylacidiphilum kamchatkense strain Kam1 draft genome sequence.</title>
        <authorList>
            <person name="Birkeland N.-K."/>
            <person name="Erikstad H.A."/>
        </authorList>
    </citation>
    <scope>NUCLEOTIDE SEQUENCE [LARGE SCALE GENOMIC DNA]</scope>
    <source>
        <strain evidence="1 3">Kam1</strain>
    </source>
</reference>
<dbReference type="SUPFAM" id="SSF82784">
    <property type="entry name" value="OsmC-like"/>
    <property type="match status" value="1"/>
</dbReference>
<dbReference type="Proteomes" id="UP000031594">
    <property type="component" value="Unassembled WGS sequence"/>
</dbReference>